<dbReference type="GO" id="GO:0009055">
    <property type="term" value="F:electron transfer activity"/>
    <property type="evidence" value="ECO:0007669"/>
    <property type="project" value="InterPro"/>
</dbReference>
<dbReference type="InterPro" id="IPR009056">
    <property type="entry name" value="Cyt_c-like_dom"/>
</dbReference>
<sequence>MAQRNSLGLLAAILLSLWAVTPAFAVAPPADSPRTQQAAPAPRGGAVLPFDLMDPARIETGRKRFAKTCAGYCHGHEGIGGRAPDFKGRTDLSAEEAFKTISEGRQTADVMPPWGEAFSEEQIWELVAYLKHLGRQSVD</sequence>
<reference evidence="7 8" key="1">
    <citation type="submission" date="2017-06" db="EMBL/GenBank/DDBJ databases">
        <title>Azoarcus.</title>
        <authorList>
            <person name="Woo J.-H."/>
            <person name="Kim H.-S."/>
        </authorList>
    </citation>
    <scope>NUCLEOTIDE SEQUENCE [LARGE SCALE GENOMIC DNA]</scope>
    <source>
        <strain evidence="7 8">TSPY31</strain>
    </source>
</reference>
<dbReference type="PANTHER" id="PTHR33751">
    <property type="entry name" value="CBB3-TYPE CYTOCHROME C OXIDASE SUBUNIT FIXP"/>
    <property type="match status" value="1"/>
</dbReference>
<dbReference type="InterPro" id="IPR036909">
    <property type="entry name" value="Cyt_c-like_dom_sf"/>
</dbReference>
<dbReference type="Gene3D" id="1.10.760.10">
    <property type="entry name" value="Cytochrome c-like domain"/>
    <property type="match status" value="1"/>
</dbReference>
<feature type="signal peptide" evidence="5">
    <location>
        <begin position="1"/>
        <end position="25"/>
    </location>
</feature>
<dbReference type="PROSITE" id="PS51007">
    <property type="entry name" value="CYTC"/>
    <property type="match status" value="1"/>
</dbReference>
<gene>
    <name evidence="7" type="ORF">CEW83_15375</name>
</gene>
<evidence type="ECO:0000256" key="2">
    <source>
        <dbReference type="ARBA" id="ARBA00022723"/>
    </source>
</evidence>
<dbReference type="KEGG" id="acom:CEW83_15375"/>
<protein>
    <submittedName>
        <fullName evidence="7">Cytochrome C</fullName>
    </submittedName>
</protein>
<proteinExistence type="predicted"/>
<dbReference type="GO" id="GO:0020037">
    <property type="term" value="F:heme binding"/>
    <property type="evidence" value="ECO:0007669"/>
    <property type="project" value="InterPro"/>
</dbReference>
<dbReference type="PANTHER" id="PTHR33751:SF13">
    <property type="entry name" value="CYTOCHROME BC1 COMPLEX CYTOCHROME C SUBUNIT"/>
    <property type="match status" value="1"/>
</dbReference>
<keyword evidence="2 4" id="KW-0479">Metal-binding</keyword>
<dbReference type="Pfam" id="PF13442">
    <property type="entry name" value="Cytochrome_CBB3"/>
    <property type="match status" value="1"/>
</dbReference>
<evidence type="ECO:0000256" key="1">
    <source>
        <dbReference type="ARBA" id="ARBA00022617"/>
    </source>
</evidence>
<evidence type="ECO:0000256" key="4">
    <source>
        <dbReference type="PROSITE-ProRule" id="PRU00433"/>
    </source>
</evidence>
<feature type="domain" description="Cytochrome c" evidence="6">
    <location>
        <begin position="56"/>
        <end position="134"/>
    </location>
</feature>
<dbReference type="GO" id="GO:0046872">
    <property type="term" value="F:metal ion binding"/>
    <property type="evidence" value="ECO:0007669"/>
    <property type="project" value="UniProtKB-KW"/>
</dbReference>
<dbReference type="EMBL" id="CP022187">
    <property type="protein sequence ID" value="AWI77761.1"/>
    <property type="molecule type" value="Genomic_DNA"/>
</dbReference>
<dbReference type="InterPro" id="IPR050597">
    <property type="entry name" value="Cytochrome_c_Oxidase_Subunit"/>
</dbReference>
<keyword evidence="5" id="KW-0732">Signal</keyword>
<dbReference type="SUPFAM" id="SSF46626">
    <property type="entry name" value="Cytochrome c"/>
    <property type="match status" value="1"/>
</dbReference>
<evidence type="ECO:0000259" key="6">
    <source>
        <dbReference type="PROSITE" id="PS51007"/>
    </source>
</evidence>
<evidence type="ECO:0000313" key="7">
    <source>
        <dbReference type="EMBL" id="AWI77761.1"/>
    </source>
</evidence>
<dbReference type="AlphaFoldDB" id="A0A2U8GW00"/>
<organism evidence="7 8">
    <name type="scientific">Parazoarcus communis</name>
    <dbReference type="NCBI Taxonomy" id="41977"/>
    <lineage>
        <taxon>Bacteria</taxon>
        <taxon>Pseudomonadati</taxon>
        <taxon>Pseudomonadota</taxon>
        <taxon>Betaproteobacteria</taxon>
        <taxon>Rhodocyclales</taxon>
        <taxon>Zoogloeaceae</taxon>
        <taxon>Parazoarcus</taxon>
    </lineage>
</organism>
<feature type="chain" id="PRO_5016003562" evidence="5">
    <location>
        <begin position="26"/>
        <end position="139"/>
    </location>
</feature>
<keyword evidence="3 4" id="KW-0408">Iron</keyword>
<name>A0A2U8GW00_9RHOO</name>
<keyword evidence="1 4" id="KW-0349">Heme</keyword>
<dbReference type="Proteomes" id="UP000244930">
    <property type="component" value="Chromosome"/>
</dbReference>
<accession>A0A2U8GW00</accession>
<evidence type="ECO:0000256" key="3">
    <source>
        <dbReference type="ARBA" id="ARBA00023004"/>
    </source>
</evidence>
<keyword evidence="8" id="KW-1185">Reference proteome</keyword>
<evidence type="ECO:0000256" key="5">
    <source>
        <dbReference type="SAM" id="SignalP"/>
    </source>
</evidence>
<evidence type="ECO:0000313" key="8">
    <source>
        <dbReference type="Proteomes" id="UP000244930"/>
    </source>
</evidence>